<accession>A0A9X5E9V7</accession>
<dbReference type="AlphaFoldDB" id="A0A9X5E9V7"/>
<dbReference type="OrthoDB" id="490917at2"/>
<evidence type="ECO:0000313" key="1">
    <source>
        <dbReference type="EMBL" id="NHC37946.1"/>
    </source>
</evidence>
<protein>
    <submittedName>
        <fullName evidence="1">Uncharacterized protein</fullName>
    </submittedName>
</protein>
<organism evidence="1 2">
    <name type="scientific">Scytonema millei VB511283</name>
    <dbReference type="NCBI Taxonomy" id="1245923"/>
    <lineage>
        <taxon>Bacteria</taxon>
        <taxon>Bacillati</taxon>
        <taxon>Cyanobacteriota</taxon>
        <taxon>Cyanophyceae</taxon>
        <taxon>Nostocales</taxon>
        <taxon>Scytonemataceae</taxon>
        <taxon>Scytonema</taxon>
    </lineage>
</organism>
<evidence type="ECO:0000313" key="2">
    <source>
        <dbReference type="Proteomes" id="UP000031532"/>
    </source>
</evidence>
<reference evidence="1 2" key="1">
    <citation type="journal article" date="2015" name="Genome Announc.">
        <title>Draft Genome Sequence of the Terrestrial Cyanobacterium Scytonema millei VB511283, Isolated from Eastern India.</title>
        <authorList>
            <person name="Sen D."/>
            <person name="Chandrababunaidu M.M."/>
            <person name="Singh D."/>
            <person name="Sanghi N."/>
            <person name="Ghorai A."/>
            <person name="Mishra G.P."/>
            <person name="Madduluri M."/>
            <person name="Adhikary S.P."/>
            <person name="Tripathy S."/>
        </authorList>
    </citation>
    <scope>NUCLEOTIDE SEQUENCE [LARGE SCALE GENOMIC DNA]</scope>
    <source>
        <strain evidence="1 2">VB511283</strain>
    </source>
</reference>
<dbReference type="Proteomes" id="UP000031532">
    <property type="component" value="Unassembled WGS sequence"/>
</dbReference>
<comment type="caution">
    <text evidence="1">The sequence shown here is derived from an EMBL/GenBank/DDBJ whole genome shotgun (WGS) entry which is preliminary data.</text>
</comment>
<gene>
    <name evidence="1" type="ORF">QH73_0025540</name>
</gene>
<name>A0A9X5E9V7_9CYAN</name>
<dbReference type="EMBL" id="JTJC03000016">
    <property type="protein sequence ID" value="NHC37946.1"/>
    <property type="molecule type" value="Genomic_DNA"/>
</dbReference>
<keyword evidence="2" id="KW-1185">Reference proteome</keyword>
<dbReference type="RefSeq" id="WP_132867560.1">
    <property type="nucleotide sequence ID" value="NZ_JTJC03000016.1"/>
</dbReference>
<proteinExistence type="predicted"/>
<sequence length="74" mass="8854">MSGFFERLERENEIIIHPGQSQGEFLEEFIRMWAVVRMQEDFLSGKLEADTFLDFLDQQEFDVYQLADNCWNPC</sequence>